<keyword evidence="3" id="KW-1185">Reference proteome</keyword>
<feature type="compositionally biased region" description="Acidic residues" evidence="1">
    <location>
        <begin position="176"/>
        <end position="198"/>
    </location>
</feature>
<name>A0A9W6BGT7_9CHLO</name>
<dbReference type="AlphaFoldDB" id="A0A9W6BGT7"/>
<feature type="compositionally biased region" description="Low complexity" evidence="1">
    <location>
        <begin position="463"/>
        <end position="479"/>
    </location>
</feature>
<proteinExistence type="predicted"/>
<evidence type="ECO:0000313" key="3">
    <source>
        <dbReference type="Proteomes" id="UP001165080"/>
    </source>
</evidence>
<evidence type="ECO:0008006" key="4">
    <source>
        <dbReference type="Google" id="ProtNLM"/>
    </source>
</evidence>
<feature type="region of interest" description="Disordered" evidence="1">
    <location>
        <begin position="440"/>
        <end position="479"/>
    </location>
</feature>
<evidence type="ECO:0000313" key="2">
    <source>
        <dbReference type="EMBL" id="GLC51941.1"/>
    </source>
</evidence>
<comment type="caution">
    <text evidence="2">The sequence shown here is derived from an EMBL/GenBank/DDBJ whole genome shotgun (WGS) entry which is preliminary data.</text>
</comment>
<feature type="region of interest" description="Disordered" evidence="1">
    <location>
        <begin position="391"/>
        <end position="412"/>
    </location>
</feature>
<feature type="region of interest" description="Disordered" evidence="1">
    <location>
        <begin position="1"/>
        <end position="65"/>
    </location>
</feature>
<feature type="compositionally biased region" description="Gly residues" evidence="1">
    <location>
        <begin position="501"/>
        <end position="518"/>
    </location>
</feature>
<evidence type="ECO:0000256" key="1">
    <source>
        <dbReference type="SAM" id="MobiDB-lite"/>
    </source>
</evidence>
<feature type="region of interest" description="Disordered" evidence="1">
    <location>
        <begin position="499"/>
        <end position="561"/>
    </location>
</feature>
<feature type="region of interest" description="Disordered" evidence="1">
    <location>
        <begin position="172"/>
        <end position="202"/>
    </location>
</feature>
<feature type="region of interest" description="Disordered" evidence="1">
    <location>
        <begin position="610"/>
        <end position="683"/>
    </location>
</feature>
<protein>
    <recommendedName>
        <fullName evidence="4">LisH domain-containing protein</fullName>
    </recommendedName>
</protein>
<sequence>MDTDLPGPSMAAEALEITIRGSGSGRNENDATVASRSSPGKSRGGREGRLPAREDGGDDGDGDGGGDSGGLLLGLVLKHLLCKGLAGTAAVLAREASRGGGGGDGGGAAAAAAAVGRLVAGGRLEGAALRQRLMRDVRDGRILSALHRLESHYCAERCLWCGVGGGGGGNSADADFGGDGDSDSDSEEEDEEEDDDGDAVLYGDGFEEADAAARITTAAPRAAGGARGSPQKSPLRQFCTAPRINADGGAGVTAIAGATAAPLLHWRLRLQLFLGLVAGGAPYTALEFARRHLRRVAPPPECTAWGLQREILTALERNGEAATAAATATELWLMLGLGDPRALWPSSPDYAAAAAADPAKPAIAAAAAAGAGAAAGGGAMRVGQAAAGSGSAAWMPSTPWLRPPPPPSHLTAVPPAAAAAAAAAPSAAAAETTAAAAAVGTTAANSRRRAHGRRSGFGGGPSAGPSGPATAPSRPSTASGNAGLFSCLAAPASETALAGAGAWGGGRGSGSGRGGGDGNRLDQGWPASRGRGGGRASSSPMERRAKLPRVMSPLASDVEDEIRLRDQTTRIRNQAAAPATPDGSLAVAGRRRAVPAPPSALAMALSAPGFAASTHGPRVGTRDPRVGRTPHSSSSSSSSGCSSDSGGSSDSCNGGSVSSRGADGDTDSDDDGEGPSDWPRPETMLRYHGEHERRRAAAVALADGDDDGQCTIADTFGGGTAAARAALPLQELQEALSLLAYTDPRVAPAARLLGPAAHDTLAEQLNAELLRVEASIVAAAAAAGAASAAAAGSSGGDTAAAVSGRFRGGGGEVVASAIHTCTRGLGMLRVLDDTGAGERHDGGGGKVVARGAGRADDVAGFSAAAAATAAVAADPARSPLEALYCQCTAVWDELGAADACPEALLVDWRAELWPMPPDGEPNGTARPPLTKPTTR</sequence>
<feature type="compositionally biased region" description="Basic and acidic residues" evidence="1">
    <location>
        <begin position="44"/>
        <end position="55"/>
    </location>
</feature>
<organism evidence="2 3">
    <name type="scientific">Pleodorina starrii</name>
    <dbReference type="NCBI Taxonomy" id="330485"/>
    <lineage>
        <taxon>Eukaryota</taxon>
        <taxon>Viridiplantae</taxon>
        <taxon>Chlorophyta</taxon>
        <taxon>core chlorophytes</taxon>
        <taxon>Chlorophyceae</taxon>
        <taxon>CS clade</taxon>
        <taxon>Chlamydomonadales</taxon>
        <taxon>Volvocaceae</taxon>
        <taxon>Pleodorina</taxon>
    </lineage>
</organism>
<feature type="compositionally biased region" description="Low complexity" evidence="1">
    <location>
        <begin position="391"/>
        <end position="400"/>
    </location>
</feature>
<reference evidence="2 3" key="1">
    <citation type="journal article" date="2023" name="Commun. Biol.">
        <title>Reorganization of the ancestral sex-determining regions during the evolution of trioecy in Pleodorina starrii.</title>
        <authorList>
            <person name="Takahashi K."/>
            <person name="Suzuki S."/>
            <person name="Kawai-Toyooka H."/>
            <person name="Yamamoto K."/>
            <person name="Hamaji T."/>
            <person name="Ootsuki R."/>
            <person name="Yamaguchi H."/>
            <person name="Kawachi M."/>
            <person name="Higashiyama T."/>
            <person name="Nozaki H."/>
        </authorList>
    </citation>
    <scope>NUCLEOTIDE SEQUENCE [LARGE SCALE GENOMIC DNA]</scope>
    <source>
        <strain evidence="2 3">NIES-4479</strain>
    </source>
</reference>
<dbReference type="EMBL" id="BRXU01000005">
    <property type="protein sequence ID" value="GLC51941.1"/>
    <property type="molecule type" value="Genomic_DNA"/>
</dbReference>
<feature type="region of interest" description="Disordered" evidence="1">
    <location>
        <begin position="914"/>
        <end position="935"/>
    </location>
</feature>
<accession>A0A9W6BGT7</accession>
<feature type="compositionally biased region" description="Acidic residues" evidence="1">
    <location>
        <begin position="664"/>
        <end position="674"/>
    </location>
</feature>
<dbReference type="Proteomes" id="UP001165080">
    <property type="component" value="Unassembled WGS sequence"/>
</dbReference>
<gene>
    <name evidence="2" type="primary">PLEST003643</name>
    <name evidence="2" type="ORF">PLESTB_000565200</name>
</gene>
<feature type="compositionally biased region" description="Low complexity" evidence="1">
    <location>
        <begin position="632"/>
        <end position="661"/>
    </location>
</feature>